<keyword evidence="1" id="KW-0812">Transmembrane</keyword>
<reference evidence="2 3" key="1">
    <citation type="journal article" date="2023" name="Sci. Data">
        <title>Genome assembly of the Korean intertidal mud-creeper Batillaria attramentaria.</title>
        <authorList>
            <person name="Patra A.K."/>
            <person name="Ho P.T."/>
            <person name="Jun S."/>
            <person name="Lee S.J."/>
            <person name="Kim Y."/>
            <person name="Won Y.J."/>
        </authorList>
    </citation>
    <scope>NUCLEOTIDE SEQUENCE [LARGE SCALE GENOMIC DNA]</scope>
    <source>
        <strain evidence="2">Wonlab-2016</strain>
    </source>
</reference>
<evidence type="ECO:0000256" key="1">
    <source>
        <dbReference type="SAM" id="Phobius"/>
    </source>
</evidence>
<comment type="caution">
    <text evidence="2">The sequence shown here is derived from an EMBL/GenBank/DDBJ whole genome shotgun (WGS) entry which is preliminary data.</text>
</comment>
<sequence>MSGRLGVKAAAIVVGAFSALAGYTFLVKPYVDKRNMDRIEQEAKQLYQLRQRRLESQGSEPQSQQTGTR</sequence>
<dbReference type="AlphaFoldDB" id="A0ABD0L082"/>
<keyword evidence="3" id="KW-1185">Reference proteome</keyword>
<protein>
    <submittedName>
        <fullName evidence="2">Uncharacterized protein</fullName>
    </submittedName>
</protein>
<accession>A0ABD0L082</accession>
<evidence type="ECO:0000313" key="2">
    <source>
        <dbReference type="EMBL" id="KAK7492618.1"/>
    </source>
</evidence>
<gene>
    <name evidence="2" type="ORF">BaRGS_00016097</name>
</gene>
<feature type="transmembrane region" description="Helical" evidence="1">
    <location>
        <begin position="6"/>
        <end position="26"/>
    </location>
</feature>
<dbReference type="Proteomes" id="UP001519460">
    <property type="component" value="Unassembled WGS sequence"/>
</dbReference>
<evidence type="ECO:0000313" key="3">
    <source>
        <dbReference type="Proteomes" id="UP001519460"/>
    </source>
</evidence>
<name>A0ABD0L082_9CAEN</name>
<proteinExistence type="predicted"/>
<keyword evidence="1" id="KW-0472">Membrane</keyword>
<keyword evidence="1" id="KW-1133">Transmembrane helix</keyword>
<organism evidence="2 3">
    <name type="scientific">Batillaria attramentaria</name>
    <dbReference type="NCBI Taxonomy" id="370345"/>
    <lineage>
        <taxon>Eukaryota</taxon>
        <taxon>Metazoa</taxon>
        <taxon>Spiralia</taxon>
        <taxon>Lophotrochozoa</taxon>
        <taxon>Mollusca</taxon>
        <taxon>Gastropoda</taxon>
        <taxon>Caenogastropoda</taxon>
        <taxon>Sorbeoconcha</taxon>
        <taxon>Cerithioidea</taxon>
        <taxon>Batillariidae</taxon>
        <taxon>Batillaria</taxon>
    </lineage>
</organism>
<dbReference type="EMBL" id="JACVVK020000101">
    <property type="protein sequence ID" value="KAK7492618.1"/>
    <property type="molecule type" value="Genomic_DNA"/>
</dbReference>